<proteinExistence type="predicted"/>
<name>A0ACD4NS94_9HYPH</name>
<keyword evidence="2" id="KW-1185">Reference proteome</keyword>
<organism evidence="1 2">
    <name type="scientific">Antarcticirhabdus aurantiaca</name>
    <dbReference type="NCBI Taxonomy" id="2606717"/>
    <lineage>
        <taxon>Bacteria</taxon>
        <taxon>Pseudomonadati</taxon>
        <taxon>Pseudomonadota</taxon>
        <taxon>Alphaproteobacteria</taxon>
        <taxon>Hyphomicrobiales</taxon>
        <taxon>Aurantimonadaceae</taxon>
        <taxon>Antarcticirhabdus</taxon>
    </lineage>
</organism>
<reference evidence="1" key="1">
    <citation type="submission" date="2022-11" db="EMBL/GenBank/DDBJ databases">
        <title>beta-Carotene-producing bacterium, Jeongeuplla avenae sp. nov., alleviates the salt stress of Arabidopsis seedlings.</title>
        <authorList>
            <person name="Jiang L."/>
            <person name="Lee J."/>
        </authorList>
    </citation>
    <scope>NUCLEOTIDE SEQUENCE</scope>
    <source>
        <strain evidence="1">DY_R2A_6</strain>
    </source>
</reference>
<protein>
    <submittedName>
        <fullName evidence="1">CsbD family protein</fullName>
    </submittedName>
</protein>
<evidence type="ECO:0000313" key="2">
    <source>
        <dbReference type="Proteomes" id="UP001163223"/>
    </source>
</evidence>
<accession>A0ACD4NS94</accession>
<sequence length="60" mass="6474">MDKDRIEGARKQVVGSVKEAVGKLTGNERVEAEGAAEKTAGKVQDKVGESKDSLRDAFRK</sequence>
<evidence type="ECO:0000313" key="1">
    <source>
        <dbReference type="EMBL" id="WAJ29628.1"/>
    </source>
</evidence>
<dbReference type="Proteomes" id="UP001163223">
    <property type="component" value="Chromosome"/>
</dbReference>
<dbReference type="EMBL" id="CP113520">
    <property type="protein sequence ID" value="WAJ29628.1"/>
    <property type="molecule type" value="Genomic_DNA"/>
</dbReference>
<gene>
    <name evidence="1" type="ORF">OXU80_05180</name>
</gene>